<reference evidence="3" key="1">
    <citation type="journal article" date="2019" name="Int. J. Syst. Evol. Microbiol.">
        <title>The Global Catalogue of Microorganisms (GCM) 10K type strain sequencing project: providing services to taxonomists for standard genome sequencing and annotation.</title>
        <authorList>
            <consortium name="The Broad Institute Genomics Platform"/>
            <consortium name="The Broad Institute Genome Sequencing Center for Infectious Disease"/>
            <person name="Wu L."/>
            <person name="Ma J."/>
        </authorList>
    </citation>
    <scope>NUCLEOTIDE SEQUENCE [LARGE SCALE GENOMIC DNA]</scope>
    <source>
        <strain evidence="3">CECT 7806</strain>
    </source>
</reference>
<sequence length="136" mass="14975">MAEKLKQAAAKKIGIHPEVLKSLISKCDGMKADMDEARGELGAAVKDAEEAHGINRKAFKLVLSLKRMEQDKRDDFLKSLSDYVTKLDLGPQADLFDEGDEAGRRAAQDAAAAEQDQFAENKKRLKGIKQLEPAVH</sequence>
<accession>A0ABT8AXD2</accession>
<feature type="region of interest" description="Disordered" evidence="1">
    <location>
        <begin position="93"/>
        <end position="118"/>
    </location>
</feature>
<evidence type="ECO:0000313" key="2">
    <source>
        <dbReference type="EMBL" id="MDN3574644.1"/>
    </source>
</evidence>
<protein>
    <submittedName>
        <fullName evidence="2">Uncharacterized protein</fullName>
    </submittedName>
</protein>
<keyword evidence="3" id="KW-1185">Reference proteome</keyword>
<dbReference type="EMBL" id="JAUFPT010000111">
    <property type="protein sequence ID" value="MDN3574644.1"/>
    <property type="molecule type" value="Genomic_DNA"/>
</dbReference>
<feature type="compositionally biased region" description="Low complexity" evidence="1">
    <location>
        <begin position="108"/>
        <end position="118"/>
    </location>
</feature>
<organism evidence="2 3">
    <name type="scientific">Methylobacterium longum</name>
    <dbReference type="NCBI Taxonomy" id="767694"/>
    <lineage>
        <taxon>Bacteria</taxon>
        <taxon>Pseudomonadati</taxon>
        <taxon>Pseudomonadota</taxon>
        <taxon>Alphaproteobacteria</taxon>
        <taxon>Hyphomicrobiales</taxon>
        <taxon>Methylobacteriaceae</taxon>
        <taxon>Methylobacterium</taxon>
    </lineage>
</organism>
<gene>
    <name evidence="2" type="ORF">QWZ18_29110</name>
</gene>
<dbReference type="RefSeq" id="WP_238291415.1">
    <property type="nucleotide sequence ID" value="NZ_BPQS01000037.1"/>
</dbReference>
<evidence type="ECO:0000313" key="3">
    <source>
        <dbReference type="Proteomes" id="UP001244297"/>
    </source>
</evidence>
<evidence type="ECO:0000256" key="1">
    <source>
        <dbReference type="SAM" id="MobiDB-lite"/>
    </source>
</evidence>
<name>A0ABT8AXD2_9HYPH</name>
<proteinExistence type="predicted"/>
<dbReference type="Proteomes" id="UP001244297">
    <property type="component" value="Unassembled WGS sequence"/>
</dbReference>
<comment type="caution">
    <text evidence="2">The sequence shown here is derived from an EMBL/GenBank/DDBJ whole genome shotgun (WGS) entry which is preliminary data.</text>
</comment>